<dbReference type="SUPFAM" id="SSF81653">
    <property type="entry name" value="Calcium ATPase, transduction domain A"/>
    <property type="match status" value="1"/>
</dbReference>
<dbReference type="InterPro" id="IPR059000">
    <property type="entry name" value="ATPase_P-type_domA"/>
</dbReference>
<gene>
    <name evidence="4" type="ORF">BD310DRAFT_891190</name>
</gene>
<organism evidence="4 5">
    <name type="scientific">Dichomitus squalens</name>
    <dbReference type="NCBI Taxonomy" id="114155"/>
    <lineage>
        <taxon>Eukaryota</taxon>
        <taxon>Fungi</taxon>
        <taxon>Dikarya</taxon>
        <taxon>Basidiomycota</taxon>
        <taxon>Agaricomycotina</taxon>
        <taxon>Agaricomycetes</taxon>
        <taxon>Polyporales</taxon>
        <taxon>Polyporaceae</taxon>
        <taxon>Dichomitus</taxon>
    </lineage>
</organism>
<dbReference type="InterPro" id="IPR008250">
    <property type="entry name" value="ATPase_P-typ_transduc_dom_A_sf"/>
</dbReference>
<evidence type="ECO:0000313" key="5">
    <source>
        <dbReference type="Proteomes" id="UP000292082"/>
    </source>
</evidence>
<dbReference type="Proteomes" id="UP000292082">
    <property type="component" value="Unassembled WGS sequence"/>
</dbReference>
<dbReference type="AlphaFoldDB" id="A0A4Q9PDC6"/>
<accession>A0A4Q9PDC6</accession>
<dbReference type="SUPFAM" id="SSF81665">
    <property type="entry name" value="Calcium ATPase, transmembrane domain M"/>
    <property type="match status" value="1"/>
</dbReference>
<dbReference type="InterPro" id="IPR023298">
    <property type="entry name" value="ATPase_P-typ_TM_dom_sf"/>
</dbReference>
<keyword evidence="2" id="KW-0472">Membrane</keyword>
<evidence type="ECO:0000313" key="4">
    <source>
        <dbReference type="EMBL" id="TBU50951.1"/>
    </source>
</evidence>
<protein>
    <submittedName>
        <fullName evidence="4">P-type ATPase</fullName>
    </submittedName>
</protein>
<evidence type="ECO:0000256" key="2">
    <source>
        <dbReference type="SAM" id="Phobius"/>
    </source>
</evidence>
<dbReference type="Gene3D" id="2.70.150.10">
    <property type="entry name" value="Calcium-transporting ATPase, cytoplasmic transduction domain A"/>
    <property type="match status" value="1"/>
</dbReference>
<dbReference type="PANTHER" id="PTHR42861">
    <property type="entry name" value="CALCIUM-TRANSPORTING ATPASE"/>
    <property type="match status" value="1"/>
</dbReference>
<dbReference type="STRING" id="114155.A0A4Q9PDC6"/>
<evidence type="ECO:0000256" key="1">
    <source>
        <dbReference type="SAM" id="MobiDB-lite"/>
    </source>
</evidence>
<feature type="region of interest" description="Disordered" evidence="1">
    <location>
        <begin position="91"/>
        <end position="117"/>
    </location>
</feature>
<evidence type="ECO:0000259" key="3">
    <source>
        <dbReference type="Pfam" id="PF00122"/>
    </source>
</evidence>
<sequence>MGNIDDAVSITVAVLIVLTVGFVQEQRSEKSLEALSKLVPHHCHLIRDGKPLHMLANELVPGDIVTFTTGDRVPADVRLISAVDLEVDESSLTGETTTRRKDTEPCTPMGAGNGYANGTGTGNGNGYGVPAGEPVALAERSCIAYMGTLVRNGECSGYGSRCDER</sequence>
<keyword evidence="5" id="KW-1185">Reference proteome</keyword>
<dbReference type="EMBL" id="ML145546">
    <property type="protein sequence ID" value="TBU50951.1"/>
    <property type="molecule type" value="Genomic_DNA"/>
</dbReference>
<keyword evidence="2" id="KW-0812">Transmembrane</keyword>
<proteinExistence type="predicted"/>
<feature type="domain" description="P-type ATPase A" evidence="3">
    <location>
        <begin position="38"/>
        <end position="156"/>
    </location>
</feature>
<reference evidence="4 5" key="1">
    <citation type="submission" date="2019-01" db="EMBL/GenBank/DDBJ databases">
        <title>Draft genome sequences of three monokaryotic isolates of the white-rot basidiomycete fungus Dichomitus squalens.</title>
        <authorList>
            <consortium name="DOE Joint Genome Institute"/>
            <person name="Lopez S.C."/>
            <person name="Andreopoulos B."/>
            <person name="Pangilinan J."/>
            <person name="Lipzen A."/>
            <person name="Riley R."/>
            <person name="Ahrendt S."/>
            <person name="Ng V."/>
            <person name="Barry K."/>
            <person name="Daum C."/>
            <person name="Grigoriev I.V."/>
            <person name="Hilden K.S."/>
            <person name="Makela M.R."/>
            <person name="de Vries R.P."/>
        </authorList>
    </citation>
    <scope>NUCLEOTIDE SEQUENCE [LARGE SCALE GENOMIC DNA]</scope>
    <source>
        <strain evidence="4 5">CBS 464.89</strain>
    </source>
</reference>
<feature type="transmembrane region" description="Helical" evidence="2">
    <location>
        <begin position="6"/>
        <end position="23"/>
    </location>
</feature>
<keyword evidence="2" id="KW-1133">Transmembrane helix</keyword>
<name>A0A4Q9PDC6_9APHY</name>
<dbReference type="Gene3D" id="1.20.1110.10">
    <property type="entry name" value="Calcium-transporting ATPase, transmembrane domain"/>
    <property type="match status" value="1"/>
</dbReference>
<dbReference type="Pfam" id="PF00122">
    <property type="entry name" value="E1-E2_ATPase"/>
    <property type="match status" value="1"/>
</dbReference>